<dbReference type="OrthoDB" id="5347061at2759"/>
<protein>
    <submittedName>
        <fullName evidence="2">Heterokaryon incompatibility protein-domain-containing protein</fullName>
    </submittedName>
</protein>
<dbReference type="Pfam" id="PF06985">
    <property type="entry name" value="HET"/>
    <property type="match status" value="1"/>
</dbReference>
<dbReference type="AlphaFoldDB" id="A0A8K0SDN8"/>
<accession>A0A8K0SDN8</accession>
<name>A0A8K0SDN8_9HYPO</name>
<evidence type="ECO:0000313" key="2">
    <source>
        <dbReference type="EMBL" id="KAH7304661.1"/>
    </source>
</evidence>
<proteinExistence type="predicted"/>
<evidence type="ECO:0000313" key="3">
    <source>
        <dbReference type="Proteomes" id="UP000813444"/>
    </source>
</evidence>
<dbReference type="PANTHER" id="PTHR33112:SF9">
    <property type="entry name" value="HETEROKARYON INCOMPATIBILITY DOMAIN-CONTAINING PROTEIN"/>
    <property type="match status" value="1"/>
</dbReference>
<sequence>MTLLLNRFFHKFLCFRLMSRPIARSKRFLKQSIGFWRSKACPICKTPCSKAWPNLSALRPYTYFELPSTTFSFKGEITRCALCAIVFTVLDHAFEDIGGAYAHHLSAVQVNTKPKGDCFILSIRYELGSGGDAGELAVYLNGPDIHTFKLVSYKPVPLGSPEEVLNIAAKLQSNCVENHARCAMVTTPEKLQFPLRLIDVSQDPPRLKEYQPEQNYNHPSYIALSHRWASSQPLQTLHNNIGNYRLGIPLHLLSPTIQDAIRVCQRFEISFLWIDSLCIIQDNDKDWEEQSSQMWMVYANAKLVIAAARDMSDEKGFLGPRKPFTDVQLTANRYIKRQGGLPLVYRLIEPHYTNSSSIESRGWTLQESLSAKQYLIFGTSEVHWSCRSSNECECGAAQDNTDPKWRWLPPDSCAPVNPHAEWRQSVTALYPTRNLTKPEDVLVAISGIARQFHARFGGNYLAGLWQDDLLYELAWSVKTTLASTRNCYMPSWTWASVVGGTMPDFATLLGTTMITTFVTVVDAWTRLTNNDNPFGHVTDASITLQGVAVKVRAKLAERGTSLSIGYSGLGNIINVSTVLAFLSEQGRMRIRLDTRLVFQRPHDSEQDLTVRRARYNETAGIVDLDEEGEFFVWIIPLFIAPKMHDKSIETHMTGLVVTPSETRGGNFERIGVCSQVDFHNHIERGHFERFMNHEAKEEIILI</sequence>
<gene>
    <name evidence="2" type="ORF">B0I35DRAFT_400741</name>
</gene>
<dbReference type="Proteomes" id="UP000813444">
    <property type="component" value="Unassembled WGS sequence"/>
</dbReference>
<keyword evidence="3" id="KW-1185">Reference proteome</keyword>
<dbReference type="PANTHER" id="PTHR33112">
    <property type="entry name" value="DOMAIN PROTEIN, PUTATIVE-RELATED"/>
    <property type="match status" value="1"/>
</dbReference>
<reference evidence="2" key="1">
    <citation type="journal article" date="2021" name="Nat. Commun.">
        <title>Genetic determinants of endophytism in the Arabidopsis root mycobiome.</title>
        <authorList>
            <person name="Mesny F."/>
            <person name="Miyauchi S."/>
            <person name="Thiergart T."/>
            <person name="Pickel B."/>
            <person name="Atanasova L."/>
            <person name="Karlsson M."/>
            <person name="Huettel B."/>
            <person name="Barry K.W."/>
            <person name="Haridas S."/>
            <person name="Chen C."/>
            <person name="Bauer D."/>
            <person name="Andreopoulos W."/>
            <person name="Pangilinan J."/>
            <person name="LaButti K."/>
            <person name="Riley R."/>
            <person name="Lipzen A."/>
            <person name="Clum A."/>
            <person name="Drula E."/>
            <person name="Henrissat B."/>
            <person name="Kohler A."/>
            <person name="Grigoriev I.V."/>
            <person name="Martin F.M."/>
            <person name="Hacquard S."/>
        </authorList>
    </citation>
    <scope>NUCLEOTIDE SEQUENCE</scope>
    <source>
        <strain evidence="2">MPI-CAGE-CH-0235</strain>
    </source>
</reference>
<organism evidence="2 3">
    <name type="scientific">Stachybotrys elegans</name>
    <dbReference type="NCBI Taxonomy" id="80388"/>
    <lineage>
        <taxon>Eukaryota</taxon>
        <taxon>Fungi</taxon>
        <taxon>Dikarya</taxon>
        <taxon>Ascomycota</taxon>
        <taxon>Pezizomycotina</taxon>
        <taxon>Sordariomycetes</taxon>
        <taxon>Hypocreomycetidae</taxon>
        <taxon>Hypocreales</taxon>
        <taxon>Stachybotryaceae</taxon>
        <taxon>Stachybotrys</taxon>
    </lineage>
</organism>
<feature type="domain" description="Heterokaryon incompatibility" evidence="1">
    <location>
        <begin position="221"/>
        <end position="367"/>
    </location>
</feature>
<dbReference type="InterPro" id="IPR010730">
    <property type="entry name" value="HET"/>
</dbReference>
<evidence type="ECO:0000259" key="1">
    <source>
        <dbReference type="Pfam" id="PF06985"/>
    </source>
</evidence>
<dbReference type="EMBL" id="JAGPNK010000021">
    <property type="protein sequence ID" value="KAH7304661.1"/>
    <property type="molecule type" value="Genomic_DNA"/>
</dbReference>
<comment type="caution">
    <text evidence="2">The sequence shown here is derived from an EMBL/GenBank/DDBJ whole genome shotgun (WGS) entry which is preliminary data.</text>
</comment>